<dbReference type="AlphaFoldDB" id="A0A7S8E5I6"/>
<dbReference type="RefSeq" id="WP_195168816.1">
    <property type="nucleotide sequence ID" value="NZ_CP062983.1"/>
</dbReference>
<dbReference type="GO" id="GO:0004526">
    <property type="term" value="F:ribonuclease P activity"/>
    <property type="evidence" value="ECO:0007669"/>
    <property type="project" value="UniProtKB-UniRule"/>
</dbReference>
<keyword evidence="10" id="KW-1185">Reference proteome</keyword>
<dbReference type="GO" id="GO:0042781">
    <property type="term" value="F:3'-tRNA processing endoribonuclease activity"/>
    <property type="evidence" value="ECO:0007669"/>
    <property type="project" value="TreeGrafter"/>
</dbReference>
<dbReference type="EC" id="3.1.26.5" evidence="7 8"/>
<dbReference type="InterPro" id="IPR020568">
    <property type="entry name" value="Ribosomal_Su5_D2-typ_SF"/>
</dbReference>
<name>A0A7S8E5I6_9CHLR</name>
<dbReference type="EMBL" id="CP062983">
    <property type="protein sequence ID" value="QPC80741.1"/>
    <property type="molecule type" value="Genomic_DNA"/>
</dbReference>
<comment type="similarity">
    <text evidence="7">Belongs to the RnpA family.</text>
</comment>
<dbReference type="Gene3D" id="3.30.230.10">
    <property type="match status" value="1"/>
</dbReference>
<evidence type="ECO:0000313" key="10">
    <source>
        <dbReference type="Proteomes" id="UP000594468"/>
    </source>
</evidence>
<evidence type="ECO:0000256" key="7">
    <source>
        <dbReference type="HAMAP-Rule" id="MF_00227"/>
    </source>
</evidence>
<dbReference type="PROSITE" id="PS00648">
    <property type="entry name" value="RIBONUCLEASE_P"/>
    <property type="match status" value="1"/>
</dbReference>
<evidence type="ECO:0000256" key="8">
    <source>
        <dbReference type="NCBIfam" id="TIGR00188"/>
    </source>
</evidence>
<reference evidence="9 10" key="1">
    <citation type="submission" date="2020-02" db="EMBL/GenBank/DDBJ databases">
        <authorList>
            <person name="Zheng R.K."/>
            <person name="Sun C.M."/>
        </authorList>
    </citation>
    <scope>NUCLEOTIDE SEQUENCE [LARGE SCALE GENOMIC DNA]</scope>
    <source>
        <strain evidence="10">rifampicinis</strain>
    </source>
</reference>
<dbReference type="Pfam" id="PF00825">
    <property type="entry name" value="Ribonuclease_P"/>
    <property type="match status" value="1"/>
</dbReference>
<dbReference type="GO" id="GO:0001682">
    <property type="term" value="P:tRNA 5'-leader removal"/>
    <property type="evidence" value="ECO:0007669"/>
    <property type="project" value="UniProtKB-UniRule"/>
</dbReference>
<comment type="subunit">
    <text evidence="7">Consists of a catalytic RNA component (M1 or rnpB) and a protein subunit.</text>
</comment>
<organism evidence="9 10">
    <name type="scientific">Phototrophicus methaneseepsis</name>
    <dbReference type="NCBI Taxonomy" id="2710758"/>
    <lineage>
        <taxon>Bacteria</taxon>
        <taxon>Bacillati</taxon>
        <taxon>Chloroflexota</taxon>
        <taxon>Candidatus Thermofontia</taxon>
        <taxon>Phototrophicales</taxon>
        <taxon>Phototrophicaceae</taxon>
        <taxon>Phototrophicus</taxon>
    </lineage>
</organism>
<dbReference type="KEGG" id="pmet:G4Y79_13570"/>
<evidence type="ECO:0000256" key="1">
    <source>
        <dbReference type="ARBA" id="ARBA00002663"/>
    </source>
</evidence>
<evidence type="ECO:0000313" key="9">
    <source>
        <dbReference type="EMBL" id="QPC80741.1"/>
    </source>
</evidence>
<comment type="function">
    <text evidence="1 7">RNaseP catalyzes the removal of the 5'-leader sequence from pre-tRNA to produce the mature 5'-terminus. It can also cleave other RNA substrates such as 4.5S RNA. The protein component plays an auxiliary but essential role in vivo by binding to the 5'-leader sequence and broadening the substrate specificity of the ribozyme.</text>
</comment>
<keyword evidence="6 7" id="KW-0694">RNA-binding</keyword>
<evidence type="ECO:0000256" key="4">
    <source>
        <dbReference type="ARBA" id="ARBA00022759"/>
    </source>
</evidence>
<comment type="catalytic activity">
    <reaction evidence="7">
        <text>Endonucleolytic cleavage of RNA, removing 5'-extranucleotides from tRNA precursor.</text>
        <dbReference type="EC" id="3.1.26.5"/>
    </reaction>
</comment>
<sequence>MRRELRLRRPQDFQRLRREGRVYRRPGLLLSIAPNDLSHNRYGIIVGKRIGNAVQRNRLRRQLRAVLTTFHPQLEPGLDMVWIVQKPLKGQPYPVIVRTVNDLLLQAGLVDGTVIP</sequence>
<proteinExistence type="inferred from homology"/>
<dbReference type="PANTHER" id="PTHR33992">
    <property type="entry name" value="RIBONUCLEASE P PROTEIN COMPONENT"/>
    <property type="match status" value="1"/>
</dbReference>
<dbReference type="Proteomes" id="UP000594468">
    <property type="component" value="Chromosome"/>
</dbReference>
<dbReference type="PANTHER" id="PTHR33992:SF1">
    <property type="entry name" value="RIBONUCLEASE P PROTEIN COMPONENT"/>
    <property type="match status" value="1"/>
</dbReference>
<dbReference type="HAMAP" id="MF_00227">
    <property type="entry name" value="RNase_P"/>
    <property type="match status" value="1"/>
</dbReference>
<dbReference type="NCBIfam" id="TIGR00188">
    <property type="entry name" value="rnpA"/>
    <property type="match status" value="1"/>
</dbReference>
<dbReference type="InterPro" id="IPR014721">
    <property type="entry name" value="Ribsml_uS5_D2-typ_fold_subgr"/>
</dbReference>
<gene>
    <name evidence="7 9" type="primary">rnpA</name>
    <name evidence="9" type="ORF">G4Y79_13570</name>
</gene>
<accession>A0A7S8E5I6</accession>
<protein>
    <recommendedName>
        <fullName evidence="7 8">Ribonuclease P protein component</fullName>
        <shortName evidence="7">RNase P protein</shortName>
        <shortName evidence="7">RNaseP protein</shortName>
        <ecNumber evidence="7 8">3.1.26.5</ecNumber>
    </recommendedName>
    <alternativeName>
        <fullName evidence="7">Protein C5</fullName>
    </alternativeName>
</protein>
<dbReference type="GO" id="GO:0000049">
    <property type="term" value="F:tRNA binding"/>
    <property type="evidence" value="ECO:0007669"/>
    <property type="project" value="UniProtKB-UniRule"/>
</dbReference>
<dbReference type="InterPro" id="IPR020539">
    <property type="entry name" value="RNase_P_CS"/>
</dbReference>
<evidence type="ECO:0000256" key="6">
    <source>
        <dbReference type="ARBA" id="ARBA00022884"/>
    </source>
</evidence>
<evidence type="ECO:0000256" key="5">
    <source>
        <dbReference type="ARBA" id="ARBA00022801"/>
    </source>
</evidence>
<dbReference type="GO" id="GO:0030677">
    <property type="term" value="C:ribonuclease P complex"/>
    <property type="evidence" value="ECO:0007669"/>
    <property type="project" value="TreeGrafter"/>
</dbReference>
<keyword evidence="5 7" id="KW-0378">Hydrolase</keyword>
<dbReference type="SUPFAM" id="SSF54211">
    <property type="entry name" value="Ribosomal protein S5 domain 2-like"/>
    <property type="match status" value="1"/>
</dbReference>
<keyword evidence="3 7" id="KW-0540">Nuclease</keyword>
<keyword evidence="4 7" id="KW-0255">Endonuclease</keyword>
<evidence type="ECO:0000256" key="3">
    <source>
        <dbReference type="ARBA" id="ARBA00022722"/>
    </source>
</evidence>
<evidence type="ECO:0000256" key="2">
    <source>
        <dbReference type="ARBA" id="ARBA00022694"/>
    </source>
</evidence>
<dbReference type="InterPro" id="IPR000100">
    <property type="entry name" value="RNase_P"/>
</dbReference>
<keyword evidence="2 7" id="KW-0819">tRNA processing</keyword>